<protein>
    <recommendedName>
        <fullName evidence="4">Wall-associated receptor kinase galacturonan-binding domain-containing protein</fullName>
    </recommendedName>
</protein>
<evidence type="ECO:0000313" key="6">
    <source>
        <dbReference type="Proteomes" id="UP001188597"/>
    </source>
</evidence>
<dbReference type="InterPro" id="IPR025287">
    <property type="entry name" value="WAK_GUB"/>
</dbReference>
<dbReference type="Proteomes" id="UP001188597">
    <property type="component" value="Unassembled WGS sequence"/>
</dbReference>
<comment type="subcellular location">
    <subcellularLocation>
        <location evidence="1">Membrane</location>
        <topology evidence="1">Single-pass membrane protein</topology>
    </subcellularLocation>
</comment>
<evidence type="ECO:0000256" key="2">
    <source>
        <dbReference type="ARBA" id="ARBA00022729"/>
    </source>
</evidence>
<evidence type="ECO:0000256" key="1">
    <source>
        <dbReference type="ARBA" id="ARBA00004167"/>
    </source>
</evidence>
<reference evidence="5" key="1">
    <citation type="submission" date="2022-12" db="EMBL/GenBank/DDBJ databases">
        <title>Draft genome assemblies for two species of Escallonia (Escalloniales).</title>
        <authorList>
            <person name="Chanderbali A."/>
            <person name="Dervinis C."/>
            <person name="Anghel I."/>
            <person name="Soltis D."/>
            <person name="Soltis P."/>
            <person name="Zapata F."/>
        </authorList>
    </citation>
    <scope>NUCLEOTIDE SEQUENCE</scope>
    <source>
        <strain evidence="5">UCBG64.0493</strain>
        <tissue evidence="5">Leaf</tissue>
    </source>
</reference>
<keyword evidence="6" id="KW-1185">Reference proteome</keyword>
<dbReference type="GO" id="GO:0030247">
    <property type="term" value="F:polysaccharide binding"/>
    <property type="evidence" value="ECO:0007669"/>
    <property type="project" value="InterPro"/>
</dbReference>
<accession>A0AA88V5N2</accession>
<evidence type="ECO:0000313" key="5">
    <source>
        <dbReference type="EMBL" id="KAK3002226.1"/>
    </source>
</evidence>
<feature type="domain" description="Wall-associated receptor kinase galacturonan-binding" evidence="4">
    <location>
        <begin position="30"/>
        <end position="89"/>
    </location>
</feature>
<dbReference type="Pfam" id="PF13947">
    <property type="entry name" value="GUB_WAK_bind"/>
    <property type="match status" value="1"/>
</dbReference>
<dbReference type="PANTHER" id="PTHR33491">
    <property type="entry name" value="OSJNBA0016N04.9 PROTEIN"/>
    <property type="match status" value="1"/>
</dbReference>
<evidence type="ECO:0000256" key="3">
    <source>
        <dbReference type="SAM" id="SignalP"/>
    </source>
</evidence>
<dbReference type="AlphaFoldDB" id="A0AA88V5N2"/>
<name>A0AA88V5N2_9ASTE</name>
<evidence type="ECO:0000259" key="4">
    <source>
        <dbReference type="Pfam" id="PF13947"/>
    </source>
</evidence>
<gene>
    <name evidence="5" type="ORF">RJ639_020779</name>
</gene>
<dbReference type="GO" id="GO:0016020">
    <property type="term" value="C:membrane"/>
    <property type="evidence" value="ECO:0007669"/>
    <property type="project" value="UniProtKB-SubCell"/>
</dbReference>
<organism evidence="5 6">
    <name type="scientific">Escallonia herrerae</name>
    <dbReference type="NCBI Taxonomy" id="1293975"/>
    <lineage>
        <taxon>Eukaryota</taxon>
        <taxon>Viridiplantae</taxon>
        <taxon>Streptophyta</taxon>
        <taxon>Embryophyta</taxon>
        <taxon>Tracheophyta</taxon>
        <taxon>Spermatophyta</taxon>
        <taxon>Magnoliopsida</taxon>
        <taxon>eudicotyledons</taxon>
        <taxon>Gunneridae</taxon>
        <taxon>Pentapetalae</taxon>
        <taxon>asterids</taxon>
        <taxon>campanulids</taxon>
        <taxon>Escalloniales</taxon>
        <taxon>Escalloniaceae</taxon>
        <taxon>Escallonia</taxon>
    </lineage>
</organism>
<sequence>MVFHLVLGTILFLWLTKGSAKPVSLVKSYCQDKCGNVTIPYPFGIGTNCSADETFMITYNTSFNPAKPFITSINMEVLEILLRGTVRVVNPLDANLSRGSWSFSDSYGDARFMPVLNWTNRACGSLCGTNAFCRYDSV</sequence>
<feature type="signal peptide" evidence="3">
    <location>
        <begin position="1"/>
        <end position="20"/>
    </location>
</feature>
<feature type="chain" id="PRO_5041671464" description="Wall-associated receptor kinase galacturonan-binding domain-containing protein" evidence="3">
    <location>
        <begin position="21"/>
        <end position="138"/>
    </location>
</feature>
<keyword evidence="2 3" id="KW-0732">Signal</keyword>
<proteinExistence type="predicted"/>
<dbReference type="EMBL" id="JAVXUP010002634">
    <property type="protein sequence ID" value="KAK3002226.1"/>
    <property type="molecule type" value="Genomic_DNA"/>
</dbReference>
<comment type="caution">
    <text evidence="5">The sequence shown here is derived from an EMBL/GenBank/DDBJ whole genome shotgun (WGS) entry which is preliminary data.</text>
</comment>